<dbReference type="OrthoDB" id="6384953at2"/>
<protein>
    <recommendedName>
        <fullName evidence="3">Outer membrane protein beta-barrel domain-containing protein</fullName>
    </recommendedName>
</protein>
<organism evidence="4 5">
    <name type="scientific">Vibrio comitans NBRC 102076</name>
    <dbReference type="NCBI Taxonomy" id="1219078"/>
    <lineage>
        <taxon>Bacteria</taxon>
        <taxon>Pseudomonadati</taxon>
        <taxon>Pseudomonadota</taxon>
        <taxon>Gammaproteobacteria</taxon>
        <taxon>Vibrionales</taxon>
        <taxon>Vibrionaceae</taxon>
        <taxon>Vibrio</taxon>
    </lineage>
</organism>
<dbReference type="Gene3D" id="2.40.160.20">
    <property type="match status" value="1"/>
</dbReference>
<accession>A0A4Y3ITM6</accession>
<evidence type="ECO:0000256" key="2">
    <source>
        <dbReference type="SAM" id="SignalP"/>
    </source>
</evidence>
<keyword evidence="5" id="KW-1185">Reference proteome</keyword>
<dbReference type="Proteomes" id="UP000318242">
    <property type="component" value="Unassembled WGS sequence"/>
</dbReference>
<sequence>MKKLTAISSLIVSALVSAPTFASDLDVDWFAGGGVGYQFDDTSGPGATNGEDVAFELRGGAILNDHHRVMGTVGYMDKLEQSKFVASYDYLLPVYDNINLFAGASMGVADSEMGNESSTEFVWGGQVGAMYEFNDSWSAEVSYRYLDQDFEEKGLKIDNSQQVMLSVDYHF</sequence>
<dbReference type="InterPro" id="IPR011250">
    <property type="entry name" value="OMP/PagP_B-barrel"/>
</dbReference>
<evidence type="ECO:0000259" key="3">
    <source>
        <dbReference type="Pfam" id="PF13505"/>
    </source>
</evidence>
<feature type="signal peptide" evidence="2">
    <location>
        <begin position="1"/>
        <end position="22"/>
    </location>
</feature>
<evidence type="ECO:0000256" key="1">
    <source>
        <dbReference type="ARBA" id="ARBA00022729"/>
    </source>
</evidence>
<feature type="domain" description="Outer membrane protein beta-barrel" evidence="3">
    <location>
        <begin position="9"/>
        <end position="171"/>
    </location>
</feature>
<comment type="caution">
    <text evidence="4">The sequence shown here is derived from an EMBL/GenBank/DDBJ whole genome shotgun (WGS) entry which is preliminary data.</text>
</comment>
<feature type="chain" id="PRO_5021465718" description="Outer membrane protein beta-barrel domain-containing protein" evidence="2">
    <location>
        <begin position="23"/>
        <end position="171"/>
    </location>
</feature>
<dbReference type="Pfam" id="PF13505">
    <property type="entry name" value="OMP_b-brl"/>
    <property type="match status" value="1"/>
</dbReference>
<dbReference type="RefSeq" id="WP_141272580.1">
    <property type="nucleotide sequence ID" value="NZ_BJLH01000016.1"/>
</dbReference>
<reference evidence="4 5" key="1">
    <citation type="submission" date="2019-06" db="EMBL/GenBank/DDBJ databases">
        <title>Whole genome shotgun sequence of Vibrio comitans NBRC 102076.</title>
        <authorList>
            <person name="Hosoyama A."/>
            <person name="Uohara A."/>
            <person name="Ohji S."/>
            <person name="Ichikawa N."/>
        </authorList>
    </citation>
    <scope>NUCLEOTIDE SEQUENCE [LARGE SCALE GENOMIC DNA]</scope>
    <source>
        <strain evidence="4 5">NBRC 102076</strain>
    </source>
</reference>
<evidence type="ECO:0000313" key="4">
    <source>
        <dbReference type="EMBL" id="GEA62090.1"/>
    </source>
</evidence>
<proteinExistence type="predicted"/>
<gene>
    <name evidence="4" type="ORF">VCO01S_32830</name>
</gene>
<dbReference type="SUPFAM" id="SSF56925">
    <property type="entry name" value="OMPA-like"/>
    <property type="match status" value="1"/>
</dbReference>
<dbReference type="AlphaFoldDB" id="A0A4Y3ITM6"/>
<dbReference type="InterPro" id="IPR027385">
    <property type="entry name" value="Beta-barrel_OMP"/>
</dbReference>
<dbReference type="EMBL" id="BJLH01000016">
    <property type="protein sequence ID" value="GEA62090.1"/>
    <property type="molecule type" value="Genomic_DNA"/>
</dbReference>
<keyword evidence="1 2" id="KW-0732">Signal</keyword>
<name>A0A4Y3ITM6_9VIBR</name>
<evidence type="ECO:0000313" key="5">
    <source>
        <dbReference type="Proteomes" id="UP000318242"/>
    </source>
</evidence>